<comment type="caution">
    <text evidence="3">The sequence shown here is derived from an EMBL/GenBank/DDBJ whole genome shotgun (WGS) entry which is preliminary data.</text>
</comment>
<dbReference type="RefSeq" id="WP_160633722.1">
    <property type="nucleotide sequence ID" value="NZ_WWNE01000009.1"/>
</dbReference>
<sequence>MKRYLLLLAISISVIAAKGQQEFTSYFMDALPQTGYANPAKTFNGKFFIGLPALSSTYLMYSNSSFAWSDVVKKRNDSLVFRVPDLISNLSPSNYMSLAAQTDILSFGFRIGDRSSLSFNVSEKARFKFFYPKDFIQFINQGNSGFDNNTANFDNMAINMSYYREYGVAFNRSLLDDRLVVGARLKYLYGMTNIDSKKSEIEVYTDPNTYEMRASGSVRINSSGFDMDSIEAQDFLIKKNNHGFGVDLGATFQINDKIELNASVVDLGFIQWNDDVKNYVNDGSTFEFKGIDIDDFILKNNVDSSNNSSLERVLDSLEEAFNLEEKNEAYRSNLIAQIYIGGTYQLSEKSKAGALIQNEYFKGKLNPSLTLSYNHKFNRWFHASASYTVINNSYNNVGGGIVLHPGPVQLYIVADNILGAFQPQNARHMQVRAGINLVFGKGKINDVTRRERRKLEESKEQDQVVPKTPSSNEANPSTTPDDTNQDENKSTIEKTEIEKGSEETVPE</sequence>
<dbReference type="Proteomes" id="UP000470771">
    <property type="component" value="Unassembled WGS sequence"/>
</dbReference>
<feature type="compositionally biased region" description="Basic and acidic residues" evidence="1">
    <location>
        <begin position="486"/>
        <end position="507"/>
    </location>
</feature>
<dbReference type="AlphaFoldDB" id="A0A6N9NQS3"/>
<protein>
    <recommendedName>
        <fullName evidence="2">DUF5723 domain-containing protein</fullName>
    </recommendedName>
</protein>
<feature type="region of interest" description="Disordered" evidence="1">
    <location>
        <begin position="451"/>
        <end position="507"/>
    </location>
</feature>
<feature type="domain" description="DUF5723" evidence="2">
    <location>
        <begin position="39"/>
        <end position="415"/>
    </location>
</feature>
<evidence type="ECO:0000313" key="4">
    <source>
        <dbReference type="Proteomes" id="UP000470771"/>
    </source>
</evidence>
<dbReference type="InterPro" id="IPR043781">
    <property type="entry name" value="DUF5723"/>
</dbReference>
<proteinExistence type="predicted"/>
<organism evidence="3 4">
    <name type="scientific">Acidiluteibacter ferrifornacis</name>
    <dbReference type="NCBI Taxonomy" id="2692424"/>
    <lineage>
        <taxon>Bacteria</taxon>
        <taxon>Pseudomonadati</taxon>
        <taxon>Bacteroidota</taxon>
        <taxon>Flavobacteriia</taxon>
        <taxon>Flavobacteriales</taxon>
        <taxon>Cryomorphaceae</taxon>
        <taxon>Acidiluteibacter</taxon>
    </lineage>
</organism>
<evidence type="ECO:0000259" key="2">
    <source>
        <dbReference type="Pfam" id="PF18990"/>
    </source>
</evidence>
<keyword evidence="4" id="KW-1185">Reference proteome</keyword>
<dbReference type="Pfam" id="PF18990">
    <property type="entry name" value="DUF5723"/>
    <property type="match status" value="1"/>
</dbReference>
<gene>
    <name evidence="3" type="ORF">GQN54_11625</name>
</gene>
<evidence type="ECO:0000256" key="1">
    <source>
        <dbReference type="SAM" id="MobiDB-lite"/>
    </source>
</evidence>
<dbReference type="EMBL" id="WWNE01000009">
    <property type="protein sequence ID" value="NBG66765.1"/>
    <property type="molecule type" value="Genomic_DNA"/>
</dbReference>
<reference evidence="3 4" key="1">
    <citation type="submission" date="2019-12" db="EMBL/GenBank/DDBJ databases">
        <authorList>
            <person name="Zhao J."/>
        </authorList>
    </citation>
    <scope>NUCLEOTIDE SEQUENCE [LARGE SCALE GENOMIC DNA]</scope>
    <source>
        <strain evidence="3 4">S-15</strain>
    </source>
</reference>
<feature type="compositionally biased region" description="Basic and acidic residues" evidence="1">
    <location>
        <begin position="451"/>
        <end position="462"/>
    </location>
</feature>
<accession>A0A6N9NQS3</accession>
<feature type="compositionally biased region" description="Polar residues" evidence="1">
    <location>
        <begin position="468"/>
        <end position="482"/>
    </location>
</feature>
<name>A0A6N9NQS3_9FLAO</name>
<evidence type="ECO:0000313" key="3">
    <source>
        <dbReference type="EMBL" id="NBG66765.1"/>
    </source>
</evidence>